<comment type="caution">
    <text evidence="4">The sequence shown here is derived from an EMBL/GenBank/DDBJ whole genome shotgun (WGS) entry which is preliminary data.</text>
</comment>
<dbReference type="GeneID" id="31006708"/>
<dbReference type="PRINTS" id="PR00081">
    <property type="entry name" value="GDHRDH"/>
</dbReference>
<proteinExistence type="inferred from homology"/>
<dbReference type="InterPro" id="IPR002347">
    <property type="entry name" value="SDR_fam"/>
</dbReference>
<comment type="similarity">
    <text evidence="1">Belongs to the short-chain dehydrogenases/reductases (SDR) family.</text>
</comment>
<gene>
    <name evidence="4" type="ORF">UA08_06952</name>
</gene>
<evidence type="ECO:0000256" key="2">
    <source>
        <dbReference type="ARBA" id="ARBA00022857"/>
    </source>
</evidence>
<dbReference type="Pfam" id="PF00106">
    <property type="entry name" value="adh_short"/>
    <property type="match status" value="1"/>
</dbReference>
<dbReference type="InterPro" id="IPR036291">
    <property type="entry name" value="NAD(P)-bd_dom_sf"/>
</dbReference>
<keyword evidence="2" id="KW-0521">NADP</keyword>
<evidence type="ECO:0000256" key="1">
    <source>
        <dbReference type="ARBA" id="ARBA00006484"/>
    </source>
</evidence>
<evidence type="ECO:0000256" key="3">
    <source>
        <dbReference type="ARBA" id="ARBA00023002"/>
    </source>
</evidence>
<accession>A0A225AK66</accession>
<dbReference type="EMBL" id="LFMY01000011">
    <property type="protein sequence ID" value="OKL57598.1"/>
    <property type="molecule type" value="Genomic_DNA"/>
</dbReference>
<dbReference type="GO" id="GO:0016491">
    <property type="term" value="F:oxidoreductase activity"/>
    <property type="evidence" value="ECO:0007669"/>
    <property type="project" value="UniProtKB-KW"/>
</dbReference>
<dbReference type="PROSITE" id="PS00061">
    <property type="entry name" value="ADH_SHORT"/>
    <property type="match status" value="1"/>
</dbReference>
<dbReference type="AlphaFoldDB" id="A0A225AK66"/>
<protein>
    <recommendedName>
        <fullName evidence="6">NAD(P)-binding protein</fullName>
    </recommendedName>
</protein>
<reference evidence="4 5" key="1">
    <citation type="submission" date="2015-06" db="EMBL/GenBank/DDBJ databases">
        <title>Talaromyces atroroseus IBT 11181 draft genome.</title>
        <authorList>
            <person name="Rasmussen K.B."/>
            <person name="Rasmussen S."/>
            <person name="Petersen B."/>
            <person name="Sicheritz-Ponten T."/>
            <person name="Mortensen U.H."/>
            <person name="Thrane U."/>
        </authorList>
    </citation>
    <scope>NUCLEOTIDE SEQUENCE [LARGE SCALE GENOMIC DNA]</scope>
    <source>
        <strain evidence="4 5">IBT 11181</strain>
    </source>
</reference>
<dbReference type="PANTHER" id="PTHR24320:SF282">
    <property type="entry name" value="WW DOMAIN-CONTAINING OXIDOREDUCTASE"/>
    <property type="match status" value="1"/>
</dbReference>
<dbReference type="SUPFAM" id="SSF51735">
    <property type="entry name" value="NAD(P)-binding Rossmann-fold domains"/>
    <property type="match status" value="1"/>
</dbReference>
<keyword evidence="5" id="KW-1185">Reference proteome</keyword>
<dbReference type="PANTHER" id="PTHR24320">
    <property type="entry name" value="RETINOL DEHYDROGENASE"/>
    <property type="match status" value="1"/>
</dbReference>
<dbReference type="Proteomes" id="UP000214365">
    <property type="component" value="Unassembled WGS sequence"/>
</dbReference>
<keyword evidence="3" id="KW-0560">Oxidoreductase</keyword>
<evidence type="ECO:0000313" key="5">
    <source>
        <dbReference type="Proteomes" id="UP000214365"/>
    </source>
</evidence>
<sequence>MTFSEADIPRLSGKVVIVTGGSSGIGKQTVAVLASQGAKVYLGARSADKYQSALDDIHATHPKTLSANIKFLKVDLSKAEGARCAAAEFSRQENSLHILFNNAGVMGTPKGKLSDDGYEFQWAVNMFGPFVFTEQLLPLLLQTARTSPKGSVRIINTASNGAKRAPKTGIPLGNPTAWLSCTPFECYGISKIGVILWTRHLAKMHPSILSFAPHPGPVQSNLTRELKIPKLVMWILNRVVFKPVQHGALTQLYAGTCPTLSENENGSYLEPVAKIQPNLPHPQCSDDTFAERIWQWNTEAMRKALGELPEA</sequence>
<name>A0A225AK66_TALAT</name>
<organism evidence="4 5">
    <name type="scientific">Talaromyces atroroseus</name>
    <dbReference type="NCBI Taxonomy" id="1441469"/>
    <lineage>
        <taxon>Eukaryota</taxon>
        <taxon>Fungi</taxon>
        <taxon>Dikarya</taxon>
        <taxon>Ascomycota</taxon>
        <taxon>Pezizomycotina</taxon>
        <taxon>Eurotiomycetes</taxon>
        <taxon>Eurotiomycetidae</taxon>
        <taxon>Eurotiales</taxon>
        <taxon>Trichocomaceae</taxon>
        <taxon>Talaromyces</taxon>
        <taxon>Talaromyces sect. Trachyspermi</taxon>
    </lineage>
</organism>
<dbReference type="Gene3D" id="3.40.50.720">
    <property type="entry name" value="NAD(P)-binding Rossmann-like Domain"/>
    <property type="match status" value="1"/>
</dbReference>
<dbReference type="STRING" id="1441469.A0A225AK66"/>
<evidence type="ECO:0000313" key="4">
    <source>
        <dbReference type="EMBL" id="OKL57598.1"/>
    </source>
</evidence>
<dbReference type="RefSeq" id="XP_020117719.1">
    <property type="nucleotide sequence ID" value="XM_020262275.1"/>
</dbReference>
<evidence type="ECO:0008006" key="6">
    <source>
        <dbReference type="Google" id="ProtNLM"/>
    </source>
</evidence>
<dbReference type="InterPro" id="IPR020904">
    <property type="entry name" value="Sc_DH/Rdtase_CS"/>
</dbReference>
<dbReference type="OrthoDB" id="191139at2759"/>